<evidence type="ECO:0000256" key="2">
    <source>
        <dbReference type="ARBA" id="ARBA00022643"/>
    </source>
</evidence>
<dbReference type="InterPro" id="IPR000415">
    <property type="entry name" value="Nitroreductase-like"/>
</dbReference>
<feature type="domain" description="Nitroreductase" evidence="4">
    <location>
        <begin position="7"/>
        <end position="167"/>
    </location>
</feature>
<gene>
    <name evidence="5" type="ORF">O0R46_07450</name>
</gene>
<dbReference type="RefSeq" id="WP_269311106.1">
    <property type="nucleotide sequence ID" value="NZ_CP114052.1"/>
</dbReference>
<dbReference type="Pfam" id="PF00881">
    <property type="entry name" value="Nitroreductase"/>
    <property type="match status" value="1"/>
</dbReference>
<accession>A0ABY7JR36</accession>
<keyword evidence="6" id="KW-1185">Reference proteome</keyword>
<evidence type="ECO:0000313" key="6">
    <source>
        <dbReference type="Proteomes" id="UP001164187"/>
    </source>
</evidence>
<evidence type="ECO:0000313" key="5">
    <source>
        <dbReference type="EMBL" id="WAW14430.1"/>
    </source>
</evidence>
<sequence>MEVKDCIKSRRSYRKFLDKKVDFEVIEELIELGTYAPTAQYKQPWSFLVIQDKEELRIISEIAKEDIVNRIDELPHFKSYEKWFSDPEYNLFYEAENVIVVYGQSDFYWFKEDCCAASQNIITAALDKGIGTTWVGFAEYVFDMPVIKEKYNIPENCKTVAPIILGYIDEKLKDPKRKKATIYR</sequence>
<dbReference type="EMBL" id="CP114052">
    <property type="protein sequence ID" value="WAW14430.1"/>
    <property type="molecule type" value="Genomic_DNA"/>
</dbReference>
<keyword evidence="2" id="KW-0288">FMN</keyword>
<dbReference type="InterPro" id="IPR050627">
    <property type="entry name" value="Nitroreductase/BluB"/>
</dbReference>
<evidence type="ECO:0000256" key="3">
    <source>
        <dbReference type="ARBA" id="ARBA00023002"/>
    </source>
</evidence>
<evidence type="ECO:0000259" key="4">
    <source>
        <dbReference type="Pfam" id="PF00881"/>
    </source>
</evidence>
<evidence type="ECO:0000256" key="1">
    <source>
        <dbReference type="ARBA" id="ARBA00022630"/>
    </source>
</evidence>
<organism evidence="5 6">
    <name type="scientific">Peptostreptococcus equinus</name>
    <dbReference type="NCBI Taxonomy" id="3003601"/>
    <lineage>
        <taxon>Bacteria</taxon>
        <taxon>Bacillati</taxon>
        <taxon>Bacillota</taxon>
        <taxon>Clostridia</taxon>
        <taxon>Peptostreptococcales</taxon>
        <taxon>Peptostreptococcaceae</taxon>
        <taxon>Peptostreptococcus</taxon>
    </lineage>
</organism>
<proteinExistence type="predicted"/>
<keyword evidence="1" id="KW-0285">Flavoprotein</keyword>
<dbReference type="Gene3D" id="3.40.109.10">
    <property type="entry name" value="NADH Oxidase"/>
    <property type="match status" value="1"/>
</dbReference>
<keyword evidence="3" id="KW-0560">Oxidoreductase</keyword>
<dbReference type="InterPro" id="IPR029479">
    <property type="entry name" value="Nitroreductase"/>
</dbReference>
<dbReference type="PANTHER" id="PTHR23026:SF90">
    <property type="entry name" value="IODOTYROSINE DEIODINASE 1"/>
    <property type="match status" value="1"/>
</dbReference>
<dbReference type="PANTHER" id="PTHR23026">
    <property type="entry name" value="NADPH NITROREDUCTASE"/>
    <property type="match status" value="1"/>
</dbReference>
<dbReference type="SUPFAM" id="SSF55469">
    <property type="entry name" value="FMN-dependent nitroreductase-like"/>
    <property type="match status" value="1"/>
</dbReference>
<protein>
    <submittedName>
        <fullName evidence="5">Nitroreductase family protein</fullName>
    </submittedName>
</protein>
<dbReference type="Proteomes" id="UP001164187">
    <property type="component" value="Chromosome"/>
</dbReference>
<name>A0ABY7JR36_9FIRM</name>
<reference evidence="5" key="1">
    <citation type="submission" date="2022-12" db="EMBL/GenBank/DDBJ databases">
        <title>Peptostreptococcus.</title>
        <authorList>
            <person name="Lee S.H."/>
        </authorList>
    </citation>
    <scope>NUCLEOTIDE SEQUENCE</scope>
    <source>
        <strain evidence="5">CBA3647</strain>
    </source>
</reference>